<dbReference type="Proteomes" id="UP000037035">
    <property type="component" value="Unassembled WGS sequence"/>
</dbReference>
<name>A0A0L6VK43_9BASI</name>
<sequence length="867" mass="98943">MASKYDLAQITSRINTFLVVHHPQTPAHPGLGPRVNPSKNQELVMKSDSHSLPECTRSPPDACGPSPKRPILDQEQLHSPCHIHQADLASFISLLLMQNLLHCKKKLAQLPAVDMQKVPGSISLMHSHWADCTVTVPKIIHRKTCGVWMEAWLEHDACQLHAVAHVFFLQSWKFKYHKLNFLNTNRKKKSTISCVSLIFYQISRWGLEIKKSTQYIRGHFQALDFKCHNSFDMQKVTESFCCYSNLSPRVIQPSFNAHSLFSLHSDCAKTSTYTNRFILDGSLFGACCMSTAGELASLSCSDIYLPENGEKILISTSYGLNLDSSRILCLLHNNVEIWCFFFAFINCLNHWSNLFADFILNEKGTLGRIKYNKSTIRNQAIIKKSISSLMGPKRLLVKKKLVLKMIWSYLTPHMEALSQSFQTEKVDFKIFKLEFHKPIMDVFQEPEFKCFLLNWSYTEMIPFFLVLTYVKVPDFGEIGRKVILGGYLQNHTPSYLISRKKKELSIFPIRVSYGKETINTRAVSMALEFQCVHITFLNKLQVELRMTLVVTCVDFNLNNQPNVLPKSSCYHPSNMNNLESQPNIFCKPILSFSSSEDEPLPLPLSPTPVFRYAKATVSIFCLCIFLNEREETPLYRAVDLNPSSQQSVKNQNVVYIIKIISQLGYCSKNCDCIIAKAKFQPVYKRFLVEFQRISYNLIRTKFDKNKAKIGKSYSHPIPPLETSGNHKKKKCLTGPILSLDPYILGHPQTILPNLAHKYLSLFQPFYLEESSNMYTFPCYVKRGRFVPSKVGCAHCLHLGYGPSREIILIIESMLLCCTDCFSEGYASCGQRVFLYIMAANAKAKTQHNILCRWQEISGNIISGKESI</sequence>
<evidence type="ECO:0000313" key="2">
    <source>
        <dbReference type="Proteomes" id="UP000037035"/>
    </source>
</evidence>
<gene>
    <name evidence="1" type="ORF">VP01_1445g1</name>
</gene>
<keyword evidence="2" id="KW-1185">Reference proteome</keyword>
<dbReference type="VEuPathDB" id="FungiDB:VP01_1445g1"/>
<dbReference type="EMBL" id="LAVV01004954">
    <property type="protein sequence ID" value="KNZ61151.1"/>
    <property type="molecule type" value="Genomic_DNA"/>
</dbReference>
<reference evidence="1 2" key="1">
    <citation type="submission" date="2015-08" db="EMBL/GenBank/DDBJ databases">
        <title>Next Generation Sequencing and Analysis of the Genome of Puccinia sorghi L Schw, the Causal Agent of Maize Common Rust.</title>
        <authorList>
            <person name="Rochi L."/>
            <person name="Burguener G."/>
            <person name="Darino M."/>
            <person name="Turjanski A."/>
            <person name="Kreff E."/>
            <person name="Dieguez M.J."/>
            <person name="Sacco F."/>
        </authorList>
    </citation>
    <scope>NUCLEOTIDE SEQUENCE [LARGE SCALE GENOMIC DNA]</scope>
    <source>
        <strain evidence="1 2">RO10H11247</strain>
    </source>
</reference>
<accession>A0A0L6VK43</accession>
<comment type="caution">
    <text evidence="1">The sequence shown here is derived from an EMBL/GenBank/DDBJ whole genome shotgun (WGS) entry which is preliminary data.</text>
</comment>
<protein>
    <submittedName>
        <fullName evidence="1">Uncharacterized protein</fullName>
    </submittedName>
</protein>
<evidence type="ECO:0000313" key="1">
    <source>
        <dbReference type="EMBL" id="KNZ61151.1"/>
    </source>
</evidence>
<dbReference type="AlphaFoldDB" id="A0A0L6VK43"/>
<organism evidence="1 2">
    <name type="scientific">Puccinia sorghi</name>
    <dbReference type="NCBI Taxonomy" id="27349"/>
    <lineage>
        <taxon>Eukaryota</taxon>
        <taxon>Fungi</taxon>
        <taxon>Dikarya</taxon>
        <taxon>Basidiomycota</taxon>
        <taxon>Pucciniomycotina</taxon>
        <taxon>Pucciniomycetes</taxon>
        <taxon>Pucciniales</taxon>
        <taxon>Pucciniaceae</taxon>
        <taxon>Puccinia</taxon>
    </lineage>
</organism>
<proteinExistence type="predicted"/>